<keyword evidence="1 7" id="KW-0963">Cytoplasm</keyword>
<dbReference type="GO" id="GO:0008899">
    <property type="term" value="F:homoserine O-succinyltransferase activity"/>
    <property type="evidence" value="ECO:0007669"/>
    <property type="project" value="UniProtKB-EC"/>
</dbReference>
<dbReference type="EMBL" id="JBHTGQ010000018">
    <property type="protein sequence ID" value="MFC7749965.1"/>
    <property type="molecule type" value="Genomic_DNA"/>
</dbReference>
<sequence>MPIKIPDNLPAKEVLVNENIFVMDESVAFHQDIRALRIAILNLMPTKETTETQILRLLGNTPLQVEFVLLHPKSHISKNTSAEHLEQFYKTFEDVRDEFFDGMIITGAPVETLPFEEVDYWPELRSIMDWTTTNVTSTLYICWGAQAGLYHHFGVPKYLLKEKLFGVFPHVVTKANVKLLRGFDELFFVPQSRHTEVRREDIERVPELEILSESEEAGVYIVATRDGKHIFVTGHSEYDAMTLKWEYDRDRAKGLAIDVPKNYFPDNNPEKYPLVSWRAHANLLFSNWLNYYVYQETPYDLPERKKIKL</sequence>
<dbReference type="InterPro" id="IPR029062">
    <property type="entry name" value="Class_I_gatase-like"/>
</dbReference>
<evidence type="ECO:0000256" key="2">
    <source>
        <dbReference type="ARBA" id="ARBA00022605"/>
    </source>
</evidence>
<evidence type="ECO:0000256" key="3">
    <source>
        <dbReference type="ARBA" id="ARBA00022679"/>
    </source>
</evidence>
<evidence type="ECO:0000313" key="9">
    <source>
        <dbReference type="Proteomes" id="UP001596528"/>
    </source>
</evidence>
<organism evidence="8 9">
    <name type="scientific">Paenibacillus thermoaerophilus</name>
    <dbReference type="NCBI Taxonomy" id="1215385"/>
    <lineage>
        <taxon>Bacteria</taxon>
        <taxon>Bacillati</taxon>
        <taxon>Bacillota</taxon>
        <taxon>Bacilli</taxon>
        <taxon>Bacillales</taxon>
        <taxon>Paenibacillaceae</taxon>
        <taxon>Paenibacillus</taxon>
    </lineage>
</organism>
<dbReference type="PANTHER" id="PTHR20919:SF0">
    <property type="entry name" value="HOMOSERINE O-SUCCINYLTRANSFERASE"/>
    <property type="match status" value="1"/>
</dbReference>
<dbReference type="NCBIfam" id="TIGR01001">
    <property type="entry name" value="metA"/>
    <property type="match status" value="1"/>
</dbReference>
<dbReference type="SUPFAM" id="SSF52317">
    <property type="entry name" value="Class I glutamine amidotransferase-like"/>
    <property type="match status" value="1"/>
</dbReference>
<evidence type="ECO:0000256" key="5">
    <source>
        <dbReference type="ARBA" id="ARBA00023315"/>
    </source>
</evidence>
<dbReference type="Proteomes" id="UP001596528">
    <property type="component" value="Unassembled WGS sequence"/>
</dbReference>
<comment type="similarity">
    <text evidence="7">Belongs to the MetA family.</text>
</comment>
<comment type="function">
    <text evidence="7">Transfers an acetyl group from acetyl-CoA to L-homoserine, forming acetyl-L-homoserine.</text>
</comment>
<dbReference type="PIRSF" id="PIRSF000450">
    <property type="entry name" value="H_ser_succinyltr"/>
    <property type="match status" value="1"/>
</dbReference>
<comment type="catalytic activity">
    <reaction evidence="6 7">
        <text>L-homoserine + acetyl-CoA = O-acetyl-L-homoserine + CoA</text>
        <dbReference type="Rhea" id="RHEA:13701"/>
        <dbReference type="ChEBI" id="CHEBI:57287"/>
        <dbReference type="ChEBI" id="CHEBI:57288"/>
        <dbReference type="ChEBI" id="CHEBI:57476"/>
        <dbReference type="ChEBI" id="CHEBI:57716"/>
        <dbReference type="EC" id="2.3.1.31"/>
    </reaction>
</comment>
<evidence type="ECO:0000256" key="1">
    <source>
        <dbReference type="ARBA" id="ARBA00022490"/>
    </source>
</evidence>
<accession>A0ABW2V4K4</accession>
<dbReference type="InterPro" id="IPR005697">
    <property type="entry name" value="HST_MetA"/>
</dbReference>
<name>A0ABW2V4K4_9BACL</name>
<feature type="active site" description="Proton acceptor" evidence="7">
    <location>
        <position position="235"/>
    </location>
</feature>
<keyword evidence="5 7" id="KW-0012">Acyltransferase</keyword>
<keyword evidence="9" id="KW-1185">Reference proteome</keyword>
<comment type="subcellular location">
    <subcellularLocation>
        <location evidence="7">Cytoplasm</location>
    </subcellularLocation>
</comment>
<dbReference type="Pfam" id="PF04204">
    <property type="entry name" value="HTS"/>
    <property type="match status" value="1"/>
</dbReference>
<dbReference type="RefSeq" id="WP_138788250.1">
    <property type="nucleotide sequence ID" value="NZ_JBHTGQ010000018.1"/>
</dbReference>
<feature type="active site" description="Acyl-thioester intermediate" evidence="7">
    <location>
        <position position="142"/>
    </location>
</feature>
<evidence type="ECO:0000256" key="6">
    <source>
        <dbReference type="ARBA" id="ARBA00049043"/>
    </source>
</evidence>
<evidence type="ECO:0000256" key="4">
    <source>
        <dbReference type="ARBA" id="ARBA00023167"/>
    </source>
</evidence>
<feature type="binding site" evidence="7">
    <location>
        <position position="249"/>
    </location>
    <ligand>
        <name>substrate</name>
    </ligand>
</feature>
<evidence type="ECO:0000313" key="8">
    <source>
        <dbReference type="EMBL" id="MFC7749965.1"/>
    </source>
</evidence>
<feature type="site" description="Important for substrate specificity" evidence="7">
    <location>
        <position position="192"/>
    </location>
</feature>
<dbReference type="HAMAP" id="MF_00295">
    <property type="entry name" value="MetA_acyltransf"/>
    <property type="match status" value="1"/>
</dbReference>
<keyword evidence="2 7" id="KW-0028">Amino-acid biosynthesis</keyword>
<dbReference type="CDD" id="cd03131">
    <property type="entry name" value="GATase1_HTS"/>
    <property type="match status" value="1"/>
</dbReference>
<feature type="site" description="Important for acyl-CoA specificity" evidence="7">
    <location>
        <position position="111"/>
    </location>
</feature>
<feature type="binding site" evidence="7">
    <location>
        <position position="192"/>
    </location>
    <ligand>
        <name>substrate</name>
    </ligand>
</feature>
<comment type="caution">
    <text evidence="7">Lacks conserved residue(s) required for the propagation of feature annotation.</text>
</comment>
<feature type="binding site" evidence="7">
    <location>
        <position position="163"/>
    </location>
    <ligand>
        <name>substrate</name>
    </ligand>
</feature>
<protein>
    <recommendedName>
        <fullName evidence="7">Homoserine O-acetyltransferase</fullName>
        <shortName evidence="7">HAT</shortName>
        <ecNumber evidence="7">2.3.1.31</ecNumber>
    </recommendedName>
    <alternativeName>
        <fullName evidence="7">Homoserine transacetylase</fullName>
        <shortName evidence="7">HTA</shortName>
    </alternativeName>
</protein>
<evidence type="ECO:0000256" key="7">
    <source>
        <dbReference type="HAMAP-Rule" id="MF_00295"/>
    </source>
</evidence>
<comment type="pathway">
    <text evidence="7">Amino-acid biosynthesis; L-methionine biosynthesis via de novo pathway; O-acetyl-L-homoserine from L-homoserine: step 1/1.</text>
</comment>
<comment type="caution">
    <text evidence="8">The sequence shown here is derived from an EMBL/GenBank/DDBJ whole genome shotgun (WGS) entry which is preliminary data.</text>
</comment>
<gene>
    <name evidence="8" type="primary">metA</name>
    <name evidence="7" type="synonym">metAA</name>
    <name evidence="8" type="ORF">ACFQWB_08420</name>
</gene>
<keyword evidence="3 7" id="KW-0808">Transferase</keyword>
<proteinExistence type="inferred from homology"/>
<dbReference type="Gene3D" id="3.40.50.880">
    <property type="match status" value="1"/>
</dbReference>
<feature type="active site" evidence="7">
    <location>
        <position position="237"/>
    </location>
</feature>
<reference evidence="9" key="1">
    <citation type="journal article" date="2019" name="Int. J. Syst. Evol. Microbiol.">
        <title>The Global Catalogue of Microorganisms (GCM) 10K type strain sequencing project: providing services to taxonomists for standard genome sequencing and annotation.</title>
        <authorList>
            <consortium name="The Broad Institute Genomics Platform"/>
            <consortium name="The Broad Institute Genome Sequencing Center for Infectious Disease"/>
            <person name="Wu L."/>
            <person name="Ma J."/>
        </authorList>
    </citation>
    <scope>NUCLEOTIDE SEQUENCE [LARGE SCALE GENOMIC DNA]</scope>
    <source>
        <strain evidence="9">JCM 18657</strain>
    </source>
</reference>
<dbReference type="EC" id="2.3.1.31" evidence="7"/>
<dbReference type="InterPro" id="IPR033752">
    <property type="entry name" value="MetA_family"/>
</dbReference>
<dbReference type="PANTHER" id="PTHR20919">
    <property type="entry name" value="HOMOSERINE O-SUCCINYLTRANSFERASE"/>
    <property type="match status" value="1"/>
</dbReference>
<keyword evidence="4 7" id="KW-0486">Methionine biosynthesis</keyword>